<dbReference type="Proteomes" id="UP000009138">
    <property type="component" value="Unassembled WGS sequence"/>
</dbReference>
<keyword evidence="3" id="KW-1185">Reference proteome</keyword>
<dbReference type="OrthoDB" id="2384193at2759"/>
<protein>
    <submittedName>
        <fullName evidence="2">Uncharacterized protein</fullName>
    </submittedName>
</protein>
<gene>
    <name evidence="2" type="ORF">RO3G_13541</name>
</gene>
<evidence type="ECO:0000256" key="1">
    <source>
        <dbReference type="SAM" id="Phobius"/>
    </source>
</evidence>
<feature type="transmembrane region" description="Helical" evidence="1">
    <location>
        <begin position="50"/>
        <end position="70"/>
    </location>
</feature>
<proteinExistence type="predicted"/>
<reference evidence="2 3" key="1">
    <citation type="journal article" date="2009" name="PLoS Genet.">
        <title>Genomic analysis of the basal lineage fungus Rhizopus oryzae reveals a whole-genome duplication.</title>
        <authorList>
            <person name="Ma L.-J."/>
            <person name="Ibrahim A.S."/>
            <person name="Skory C."/>
            <person name="Grabherr M.G."/>
            <person name="Burger G."/>
            <person name="Butler M."/>
            <person name="Elias M."/>
            <person name="Idnurm A."/>
            <person name="Lang B.F."/>
            <person name="Sone T."/>
            <person name="Abe A."/>
            <person name="Calvo S.E."/>
            <person name="Corrochano L.M."/>
            <person name="Engels R."/>
            <person name="Fu J."/>
            <person name="Hansberg W."/>
            <person name="Kim J.-M."/>
            <person name="Kodira C.D."/>
            <person name="Koehrsen M.J."/>
            <person name="Liu B."/>
            <person name="Miranda-Saavedra D."/>
            <person name="O'Leary S."/>
            <person name="Ortiz-Castellanos L."/>
            <person name="Poulter R."/>
            <person name="Rodriguez-Romero J."/>
            <person name="Ruiz-Herrera J."/>
            <person name="Shen Y.-Q."/>
            <person name="Zeng Q."/>
            <person name="Galagan J."/>
            <person name="Birren B.W."/>
            <person name="Cuomo C.A."/>
            <person name="Wickes B.L."/>
        </authorList>
    </citation>
    <scope>NUCLEOTIDE SEQUENCE [LARGE SCALE GENOMIC DNA]</scope>
    <source>
        <strain evidence="3">RA 99-880 / ATCC MYA-4621 / FGSC 9543 / NRRL 43880</strain>
    </source>
</reference>
<feature type="transmembrane region" description="Helical" evidence="1">
    <location>
        <begin position="85"/>
        <end position="108"/>
    </location>
</feature>
<accession>I1CK50</accession>
<dbReference type="AlphaFoldDB" id="I1CK50"/>
<name>I1CK50_RHIO9</name>
<evidence type="ECO:0000313" key="3">
    <source>
        <dbReference type="Proteomes" id="UP000009138"/>
    </source>
</evidence>
<keyword evidence="1" id="KW-0472">Membrane</keyword>
<feature type="transmembrane region" description="Helical" evidence="1">
    <location>
        <begin position="6"/>
        <end position="24"/>
    </location>
</feature>
<evidence type="ECO:0000313" key="2">
    <source>
        <dbReference type="EMBL" id="EIE88830.1"/>
    </source>
</evidence>
<dbReference type="GeneID" id="93620506"/>
<dbReference type="STRING" id="246409.I1CK50"/>
<keyword evidence="1" id="KW-0812">Transmembrane</keyword>
<organism evidence="2 3">
    <name type="scientific">Rhizopus delemar (strain RA 99-880 / ATCC MYA-4621 / FGSC 9543 / NRRL 43880)</name>
    <name type="common">Mucormycosis agent</name>
    <name type="synonym">Rhizopus arrhizus var. delemar</name>
    <dbReference type="NCBI Taxonomy" id="246409"/>
    <lineage>
        <taxon>Eukaryota</taxon>
        <taxon>Fungi</taxon>
        <taxon>Fungi incertae sedis</taxon>
        <taxon>Mucoromycota</taxon>
        <taxon>Mucoromycotina</taxon>
        <taxon>Mucoromycetes</taxon>
        <taxon>Mucorales</taxon>
        <taxon>Mucorineae</taxon>
        <taxon>Rhizopodaceae</taxon>
        <taxon>Rhizopus</taxon>
    </lineage>
</organism>
<dbReference type="InParanoid" id="I1CK50"/>
<dbReference type="EMBL" id="CH476743">
    <property type="protein sequence ID" value="EIE88830.1"/>
    <property type="molecule type" value="Genomic_DNA"/>
</dbReference>
<dbReference type="RefSeq" id="XP_067524226.1">
    <property type="nucleotide sequence ID" value="XM_067668125.1"/>
</dbReference>
<keyword evidence="1" id="KW-1133">Transmembrane helix</keyword>
<sequence>MPQLVYGIELLIIAMLGVVSHFRFKRLLKNLKHEINGVFMTSRIQHYQDLNIVLSMTLFLFSISMVTLTADGLTQTKRLNQSKFYADFLICNVNVLMAAIWVPVILILHPKNGTRRSFALDS</sequence>
<dbReference type="VEuPathDB" id="FungiDB:RO3G_13541"/>